<accession>A0A5D4T697</accession>
<dbReference type="RefSeq" id="WP_148979911.1">
    <property type="nucleotide sequence ID" value="NZ_JBNILM010000006.1"/>
</dbReference>
<name>A0A5D4T697_9BACI</name>
<dbReference type="SUPFAM" id="SSF53756">
    <property type="entry name" value="UDP-Glycosyltransferase/glycogen phosphorylase"/>
    <property type="match status" value="1"/>
</dbReference>
<comment type="caution">
    <text evidence="1">The sequence shown here is derived from an EMBL/GenBank/DDBJ whole genome shotgun (WGS) entry which is preliminary data.</text>
</comment>
<dbReference type="GO" id="GO:0016740">
    <property type="term" value="F:transferase activity"/>
    <property type="evidence" value="ECO:0007669"/>
    <property type="project" value="UniProtKB-KW"/>
</dbReference>
<evidence type="ECO:0000313" key="1">
    <source>
        <dbReference type="EMBL" id="TYS70002.1"/>
    </source>
</evidence>
<keyword evidence="1" id="KW-0808">Transferase</keyword>
<dbReference type="Gene3D" id="3.40.50.2000">
    <property type="entry name" value="Glycogen Phosphorylase B"/>
    <property type="match status" value="1"/>
</dbReference>
<dbReference type="OrthoDB" id="2052976at2"/>
<organism evidence="1 2">
    <name type="scientific">Sutcliffiella horikoshii</name>
    <dbReference type="NCBI Taxonomy" id="79883"/>
    <lineage>
        <taxon>Bacteria</taxon>
        <taxon>Bacillati</taxon>
        <taxon>Bacillota</taxon>
        <taxon>Bacilli</taxon>
        <taxon>Bacillales</taxon>
        <taxon>Bacillaceae</taxon>
        <taxon>Sutcliffiella</taxon>
    </lineage>
</organism>
<sequence>MKKKKVCFITTRNIFNTTCLPRYAKILNDDFDIIYWDQHGIEENCGANNHYKFEYKMPYGKGKLKKAIGYLKFKNFAINIIKKNKYDSLILLPTQTGLLFSKLLMTKYKGRFILDIRDYTAENNILIYQLEKKVIHSSGITVITSPAYKTFLPKHEYLISHNITKIDQEVINMYRKRTNIDKEKIVISCIGSIRFIDQFKKVIQSFANDDRFELRFIGRGSENLNDYCMEKSIKNVMLKGRFNSEDTIGYYLDTDIIMNLYGNNNPFLDYALSNKLYYAATLGIPILVCPNTYMEDVTVSNGFGFTYDLDNPQMSDKLYEYYQSIDWDKFYNKSDKYMESVNMDENIFMKSIRDFIKGG</sequence>
<reference evidence="1 2" key="1">
    <citation type="submission" date="2019-08" db="EMBL/GenBank/DDBJ databases">
        <title>Bacillus genomes from the desert of Cuatro Cienegas, Coahuila.</title>
        <authorList>
            <person name="Olmedo-Alvarez G."/>
        </authorList>
    </citation>
    <scope>NUCLEOTIDE SEQUENCE [LARGE SCALE GENOMIC DNA]</scope>
    <source>
        <strain evidence="1 2">CH98b_3T</strain>
    </source>
</reference>
<dbReference type="Proteomes" id="UP000324517">
    <property type="component" value="Unassembled WGS sequence"/>
</dbReference>
<gene>
    <name evidence="1" type="ORF">FZC75_15280</name>
</gene>
<proteinExistence type="predicted"/>
<evidence type="ECO:0000313" key="2">
    <source>
        <dbReference type="Proteomes" id="UP000324517"/>
    </source>
</evidence>
<dbReference type="AlphaFoldDB" id="A0A5D4T697"/>
<protein>
    <submittedName>
        <fullName evidence="1">Glycosyltransferase family 4 protein</fullName>
    </submittedName>
</protein>
<dbReference type="EMBL" id="VTET01000008">
    <property type="protein sequence ID" value="TYS70002.1"/>
    <property type="molecule type" value="Genomic_DNA"/>
</dbReference>